<dbReference type="AlphaFoldDB" id="R4YQY5"/>
<comment type="similarity">
    <text evidence="8 9">Belongs to the TRAP transporter small permease family.</text>
</comment>
<dbReference type="GO" id="GO:0022857">
    <property type="term" value="F:transmembrane transporter activity"/>
    <property type="evidence" value="ECO:0007669"/>
    <property type="project" value="UniProtKB-UniRule"/>
</dbReference>
<dbReference type="InterPro" id="IPR007387">
    <property type="entry name" value="TRAP_DctQ"/>
</dbReference>
<dbReference type="KEGG" id="oai:OLEAN_C31890"/>
<evidence type="ECO:0000256" key="2">
    <source>
        <dbReference type="ARBA" id="ARBA00022448"/>
    </source>
</evidence>
<evidence type="ECO:0000256" key="5">
    <source>
        <dbReference type="ARBA" id="ARBA00022692"/>
    </source>
</evidence>
<feature type="transmembrane region" description="Helical" evidence="9">
    <location>
        <begin position="91"/>
        <end position="112"/>
    </location>
</feature>
<feature type="transmembrane region" description="Helical" evidence="9">
    <location>
        <begin position="132"/>
        <end position="151"/>
    </location>
</feature>
<feature type="transmembrane region" description="Helical" evidence="9">
    <location>
        <begin position="47"/>
        <end position="70"/>
    </location>
</feature>
<evidence type="ECO:0000256" key="8">
    <source>
        <dbReference type="ARBA" id="ARBA00038436"/>
    </source>
</evidence>
<evidence type="ECO:0000256" key="1">
    <source>
        <dbReference type="ARBA" id="ARBA00004429"/>
    </source>
</evidence>
<keyword evidence="2 9" id="KW-0813">Transport</keyword>
<keyword evidence="4 9" id="KW-0997">Cell inner membrane</keyword>
<evidence type="ECO:0000256" key="7">
    <source>
        <dbReference type="ARBA" id="ARBA00023136"/>
    </source>
</evidence>
<dbReference type="HOGENOM" id="CLU_086356_3_7_6"/>
<proteinExistence type="inferred from homology"/>
<comment type="function">
    <text evidence="9">Part of the tripartite ATP-independent periplasmic (TRAP) transport system.</text>
</comment>
<accession>R4YQY5</accession>
<dbReference type="InterPro" id="IPR055348">
    <property type="entry name" value="DctQ"/>
</dbReference>
<keyword evidence="7 9" id="KW-0472">Membrane</keyword>
<organism evidence="11 12">
    <name type="scientific">Oleispira antarctica RB-8</name>
    <dbReference type="NCBI Taxonomy" id="698738"/>
    <lineage>
        <taxon>Bacteria</taxon>
        <taxon>Pseudomonadati</taxon>
        <taxon>Pseudomonadota</taxon>
        <taxon>Gammaproteobacteria</taxon>
        <taxon>Oceanospirillales</taxon>
        <taxon>Oceanospirillaceae</taxon>
        <taxon>Oleispira</taxon>
    </lineage>
</organism>
<dbReference type="STRING" id="698738.OLEAN_C31890"/>
<comment type="subunit">
    <text evidence="9">The complex comprises the extracytoplasmic solute receptor protein and the two transmembrane proteins.</text>
</comment>
<gene>
    <name evidence="11" type="primary">dctQ</name>
    <name evidence="11" type="ORF">OLEAN_C31890</name>
</gene>
<keyword evidence="6 9" id="KW-1133">Transmembrane helix</keyword>
<keyword evidence="12" id="KW-1185">Reference proteome</keyword>
<dbReference type="OrthoDB" id="5567560at2"/>
<dbReference type="Proteomes" id="UP000032749">
    <property type="component" value="Chromosome"/>
</dbReference>
<feature type="transmembrane region" description="Helical" evidence="9">
    <location>
        <begin position="20"/>
        <end position="41"/>
    </location>
</feature>
<dbReference type="EMBL" id="FO203512">
    <property type="protein sequence ID" value="CCK77365.1"/>
    <property type="molecule type" value="Genomic_DNA"/>
</dbReference>
<dbReference type="Pfam" id="PF04290">
    <property type="entry name" value="DctQ"/>
    <property type="match status" value="1"/>
</dbReference>
<sequence length="173" mass="19301">MPKIQIQRVQRWLHNAEDFLLAAVLFVMLFLAITDIAMRLATGGSLIWIPPVLQVLVLWLGLLGALLASRSQEHIAIDVLSRFVGPFGKKICGISGSLFAAIVCSIVAFYGIEFIQQSIEYDDIAFAQVPAWPLQLIIPFTFSLMAIRFFLHTLGFLRIKDYQPNPALKGENA</sequence>
<dbReference type="PANTHER" id="PTHR35011">
    <property type="entry name" value="2,3-DIKETO-L-GULONATE TRAP TRANSPORTER SMALL PERMEASE PROTEIN YIAM"/>
    <property type="match status" value="1"/>
</dbReference>
<feature type="domain" description="Tripartite ATP-independent periplasmic transporters DctQ component" evidence="10">
    <location>
        <begin position="28"/>
        <end position="154"/>
    </location>
</feature>
<evidence type="ECO:0000259" key="10">
    <source>
        <dbReference type="Pfam" id="PF04290"/>
    </source>
</evidence>
<keyword evidence="3" id="KW-1003">Cell membrane</keyword>
<protein>
    <recommendedName>
        <fullName evidence="9">TRAP transporter small permease protein</fullName>
    </recommendedName>
</protein>
<evidence type="ECO:0000256" key="3">
    <source>
        <dbReference type="ARBA" id="ARBA00022475"/>
    </source>
</evidence>
<evidence type="ECO:0000256" key="4">
    <source>
        <dbReference type="ARBA" id="ARBA00022519"/>
    </source>
</evidence>
<evidence type="ECO:0000256" key="6">
    <source>
        <dbReference type="ARBA" id="ARBA00022989"/>
    </source>
</evidence>
<evidence type="ECO:0000256" key="9">
    <source>
        <dbReference type="RuleBase" id="RU369079"/>
    </source>
</evidence>
<name>R4YQY5_OLEAN</name>
<reference evidence="11 12" key="1">
    <citation type="journal article" date="2013" name="Nat. Commun.">
        <title>Genome sequence and functional genomic analysis of the oil-degrading bacterium Oleispira antarctica.</title>
        <authorList>
            <person name="Kube M."/>
            <person name="Chernikova T.N."/>
            <person name="Al-Ramahi Y."/>
            <person name="Beloqui A."/>
            <person name="Lopez-Cortez N."/>
            <person name="Guazzaroni M.E."/>
            <person name="Heipieper H.J."/>
            <person name="Klages S."/>
            <person name="Kotsyurbenko O.R."/>
            <person name="Langer I."/>
            <person name="Nechitaylo T.Y."/>
            <person name="Lunsdorf H."/>
            <person name="Fernandez M."/>
            <person name="Juarez S."/>
            <person name="Ciordia S."/>
            <person name="Singer A."/>
            <person name="Kagan O."/>
            <person name="Egorova O."/>
            <person name="Petit P.A."/>
            <person name="Stogios P."/>
            <person name="Kim Y."/>
            <person name="Tchigvintsev A."/>
            <person name="Flick R."/>
            <person name="Denaro R."/>
            <person name="Genovese M."/>
            <person name="Albar J.P."/>
            <person name="Reva O.N."/>
            <person name="Martinez-Gomariz M."/>
            <person name="Tran H."/>
            <person name="Ferrer M."/>
            <person name="Savchenko A."/>
            <person name="Yakunin A.F."/>
            <person name="Yakimov M.M."/>
            <person name="Golyshina O.V."/>
            <person name="Reinhardt R."/>
            <person name="Golyshin P.N."/>
        </authorList>
    </citation>
    <scope>NUCLEOTIDE SEQUENCE [LARGE SCALE GENOMIC DNA]</scope>
</reference>
<comment type="subcellular location">
    <subcellularLocation>
        <location evidence="1 9">Cell inner membrane</location>
        <topology evidence="1 9">Multi-pass membrane protein</topology>
    </subcellularLocation>
</comment>
<dbReference type="GO" id="GO:0015740">
    <property type="term" value="P:C4-dicarboxylate transport"/>
    <property type="evidence" value="ECO:0007669"/>
    <property type="project" value="TreeGrafter"/>
</dbReference>
<dbReference type="GO" id="GO:0005886">
    <property type="term" value="C:plasma membrane"/>
    <property type="evidence" value="ECO:0007669"/>
    <property type="project" value="UniProtKB-SubCell"/>
</dbReference>
<dbReference type="PANTHER" id="PTHR35011:SF2">
    <property type="entry name" value="2,3-DIKETO-L-GULONATE TRAP TRANSPORTER SMALL PERMEASE PROTEIN YIAM"/>
    <property type="match status" value="1"/>
</dbReference>
<evidence type="ECO:0000313" key="12">
    <source>
        <dbReference type="Proteomes" id="UP000032749"/>
    </source>
</evidence>
<evidence type="ECO:0000313" key="11">
    <source>
        <dbReference type="EMBL" id="CCK77365.1"/>
    </source>
</evidence>
<keyword evidence="5 9" id="KW-0812">Transmembrane</keyword>